<dbReference type="GO" id="GO:0000976">
    <property type="term" value="F:transcription cis-regulatory region binding"/>
    <property type="evidence" value="ECO:0007669"/>
    <property type="project" value="TreeGrafter"/>
</dbReference>
<keyword evidence="3" id="KW-0804">Transcription</keyword>
<dbReference type="PANTHER" id="PTHR30055:SF200">
    <property type="entry name" value="HTH-TYPE TRANSCRIPTIONAL REPRESSOR BDCR"/>
    <property type="match status" value="1"/>
</dbReference>
<dbReference type="Pfam" id="PF00440">
    <property type="entry name" value="TetR_N"/>
    <property type="match status" value="1"/>
</dbReference>
<dbReference type="InterPro" id="IPR050109">
    <property type="entry name" value="HTH-type_TetR-like_transc_reg"/>
</dbReference>
<evidence type="ECO:0000256" key="3">
    <source>
        <dbReference type="ARBA" id="ARBA00023163"/>
    </source>
</evidence>
<dbReference type="Proteomes" id="UP000275225">
    <property type="component" value="Unassembled WGS sequence"/>
</dbReference>
<dbReference type="EMBL" id="RQJX01000004">
    <property type="protein sequence ID" value="RQN08981.1"/>
    <property type="molecule type" value="Genomic_DNA"/>
</dbReference>
<accession>A0A3N6ZFU7</accession>
<dbReference type="OrthoDB" id="4214267at2"/>
<feature type="DNA-binding region" description="H-T-H motif" evidence="4">
    <location>
        <begin position="29"/>
        <end position="48"/>
    </location>
</feature>
<keyword evidence="2 4" id="KW-0238">DNA-binding</keyword>
<proteinExistence type="predicted"/>
<dbReference type="InterPro" id="IPR001647">
    <property type="entry name" value="HTH_TetR"/>
</dbReference>
<dbReference type="PANTHER" id="PTHR30055">
    <property type="entry name" value="HTH-TYPE TRANSCRIPTIONAL REGULATOR RUTR"/>
    <property type="match status" value="1"/>
</dbReference>
<dbReference type="SUPFAM" id="SSF46689">
    <property type="entry name" value="Homeodomain-like"/>
    <property type="match status" value="1"/>
</dbReference>
<keyword evidence="7" id="KW-1185">Reference proteome</keyword>
<name>A0A3N6ZFU7_9ACTN</name>
<evidence type="ECO:0000256" key="1">
    <source>
        <dbReference type="ARBA" id="ARBA00023015"/>
    </source>
</evidence>
<dbReference type="Gene3D" id="1.10.357.10">
    <property type="entry name" value="Tetracycline Repressor, domain 2"/>
    <property type="match status" value="1"/>
</dbReference>
<feature type="domain" description="HTH tetR-type" evidence="5">
    <location>
        <begin position="6"/>
        <end position="66"/>
    </location>
</feature>
<evidence type="ECO:0000313" key="6">
    <source>
        <dbReference type="EMBL" id="RQN08981.1"/>
    </source>
</evidence>
<dbReference type="Pfam" id="PF16925">
    <property type="entry name" value="TetR_C_13"/>
    <property type="match status" value="1"/>
</dbReference>
<dbReference type="SUPFAM" id="SSF48498">
    <property type="entry name" value="Tetracyclin repressor-like, C-terminal domain"/>
    <property type="match status" value="1"/>
</dbReference>
<evidence type="ECO:0000256" key="2">
    <source>
        <dbReference type="ARBA" id="ARBA00023125"/>
    </source>
</evidence>
<keyword evidence="1" id="KW-0805">Transcription regulation</keyword>
<evidence type="ECO:0000256" key="4">
    <source>
        <dbReference type="PROSITE-ProRule" id="PRU00335"/>
    </source>
</evidence>
<protein>
    <submittedName>
        <fullName evidence="6">TetR/AcrR family transcriptional regulator</fullName>
    </submittedName>
</protein>
<dbReference type="InterPro" id="IPR011075">
    <property type="entry name" value="TetR_C"/>
</dbReference>
<dbReference type="RefSeq" id="WP_124235989.1">
    <property type="nucleotide sequence ID" value="NZ_JBHUFI010000001.1"/>
</dbReference>
<dbReference type="InterPro" id="IPR036271">
    <property type="entry name" value="Tet_transcr_reg_TetR-rel_C_sf"/>
</dbReference>
<evidence type="ECO:0000313" key="7">
    <source>
        <dbReference type="Proteomes" id="UP000275225"/>
    </source>
</evidence>
<dbReference type="AlphaFoldDB" id="A0A3N6ZFU7"/>
<sequence>MTTTLTPKARAVLTAASELFYAQGIHAVGVDAIAERAGVTKKTLYDRFGSKDRLVVEYLRDRDAQWRTFLDPRIEAAGPVPAQRLAAIFDASAEWAAERGTKGCGMVNAHAEISDPDHPAYRVIVGQKQWMLRLFRELAEAAGAGDQTESLAEEILLLHEGALVAAGIGVLPDAFARARDLAVSRLAAAVR</sequence>
<comment type="caution">
    <text evidence="6">The sequence shown here is derived from an EMBL/GenBank/DDBJ whole genome shotgun (WGS) entry which is preliminary data.</text>
</comment>
<reference evidence="6 7" key="1">
    <citation type="submission" date="2018-11" db="EMBL/GenBank/DDBJ databases">
        <authorList>
            <person name="Li F."/>
        </authorList>
    </citation>
    <scope>NUCLEOTIDE SEQUENCE [LARGE SCALE GENOMIC DNA]</scope>
    <source>
        <strain evidence="6 7">YS17T</strain>
    </source>
</reference>
<dbReference type="PRINTS" id="PR00455">
    <property type="entry name" value="HTHTETR"/>
</dbReference>
<evidence type="ECO:0000259" key="5">
    <source>
        <dbReference type="PROSITE" id="PS50977"/>
    </source>
</evidence>
<organism evidence="6 7">
    <name type="scientific">Aeromicrobium camelliae</name>
    <dbReference type="NCBI Taxonomy" id="1538144"/>
    <lineage>
        <taxon>Bacteria</taxon>
        <taxon>Bacillati</taxon>
        <taxon>Actinomycetota</taxon>
        <taxon>Actinomycetes</taxon>
        <taxon>Propionibacteriales</taxon>
        <taxon>Nocardioidaceae</taxon>
        <taxon>Aeromicrobium</taxon>
    </lineage>
</organism>
<dbReference type="GO" id="GO:0003700">
    <property type="term" value="F:DNA-binding transcription factor activity"/>
    <property type="evidence" value="ECO:0007669"/>
    <property type="project" value="TreeGrafter"/>
</dbReference>
<dbReference type="InterPro" id="IPR009057">
    <property type="entry name" value="Homeodomain-like_sf"/>
</dbReference>
<dbReference type="PROSITE" id="PS50977">
    <property type="entry name" value="HTH_TETR_2"/>
    <property type="match status" value="1"/>
</dbReference>
<gene>
    <name evidence="6" type="ORF">EHW97_04585</name>
</gene>